<evidence type="ECO:0000256" key="5">
    <source>
        <dbReference type="ARBA" id="ARBA00023316"/>
    </source>
</evidence>
<dbReference type="GO" id="GO:0071555">
    <property type="term" value="P:cell wall organization"/>
    <property type="evidence" value="ECO:0007669"/>
    <property type="project" value="UniProtKB-KW"/>
</dbReference>
<evidence type="ECO:0000256" key="6">
    <source>
        <dbReference type="SAM" id="Phobius"/>
    </source>
</evidence>
<accession>A0A139AR95</accession>
<dbReference type="Gene3D" id="3.40.50.11350">
    <property type="match status" value="1"/>
</dbReference>
<comment type="similarity">
    <text evidence="1">Belongs to the glycosyltransferase 37 family.</text>
</comment>
<evidence type="ECO:0000256" key="2">
    <source>
        <dbReference type="ARBA" id="ARBA00022676"/>
    </source>
</evidence>
<keyword evidence="6" id="KW-0812">Transmembrane</keyword>
<evidence type="ECO:0000313" key="8">
    <source>
        <dbReference type="Proteomes" id="UP000070544"/>
    </source>
</evidence>
<dbReference type="PANTHER" id="PTHR31889:SF2">
    <property type="entry name" value="FUCOSYLTRANSFERASE 3"/>
    <property type="match status" value="1"/>
</dbReference>
<dbReference type="GO" id="GO:0042546">
    <property type="term" value="P:cell wall biogenesis"/>
    <property type="evidence" value="ECO:0007669"/>
    <property type="project" value="InterPro"/>
</dbReference>
<dbReference type="AlphaFoldDB" id="A0A139AR95"/>
<dbReference type="EMBL" id="KQ965739">
    <property type="protein sequence ID" value="KXS19242.1"/>
    <property type="molecule type" value="Genomic_DNA"/>
</dbReference>
<dbReference type="GO" id="GO:0008107">
    <property type="term" value="F:galactoside 2-alpha-L-fucosyltransferase activity"/>
    <property type="evidence" value="ECO:0007669"/>
    <property type="project" value="InterPro"/>
</dbReference>
<reference evidence="7 8" key="1">
    <citation type="journal article" date="2015" name="Genome Biol. Evol.">
        <title>Phylogenomic analyses indicate that early fungi evolved digesting cell walls of algal ancestors of land plants.</title>
        <authorList>
            <person name="Chang Y."/>
            <person name="Wang S."/>
            <person name="Sekimoto S."/>
            <person name="Aerts A.L."/>
            <person name="Choi C."/>
            <person name="Clum A."/>
            <person name="LaButti K.M."/>
            <person name="Lindquist E.A."/>
            <person name="Yee Ngan C."/>
            <person name="Ohm R.A."/>
            <person name="Salamov A.A."/>
            <person name="Grigoriev I.V."/>
            <person name="Spatafora J.W."/>
            <person name="Berbee M.L."/>
        </authorList>
    </citation>
    <scope>NUCLEOTIDE SEQUENCE [LARGE SCALE GENOMIC DNA]</scope>
    <source>
        <strain evidence="7 8">JEL478</strain>
    </source>
</reference>
<dbReference type="GO" id="GO:0016020">
    <property type="term" value="C:membrane"/>
    <property type="evidence" value="ECO:0007669"/>
    <property type="project" value="InterPro"/>
</dbReference>
<keyword evidence="4" id="KW-0325">Glycoprotein</keyword>
<protein>
    <submittedName>
        <fullName evidence="7">Glycosyltransferase family 37 protein</fullName>
    </submittedName>
</protein>
<evidence type="ECO:0000256" key="4">
    <source>
        <dbReference type="ARBA" id="ARBA00023180"/>
    </source>
</evidence>
<dbReference type="Proteomes" id="UP000070544">
    <property type="component" value="Unassembled WGS sequence"/>
</dbReference>
<keyword evidence="8" id="KW-1185">Reference proteome</keyword>
<feature type="transmembrane region" description="Helical" evidence="6">
    <location>
        <begin position="6"/>
        <end position="24"/>
    </location>
</feature>
<proteinExistence type="inferred from homology"/>
<name>A0A139AR95_GONPJ</name>
<evidence type="ECO:0000256" key="1">
    <source>
        <dbReference type="ARBA" id="ARBA00010481"/>
    </source>
</evidence>
<dbReference type="InterPro" id="IPR004938">
    <property type="entry name" value="XG_FTase"/>
</dbReference>
<evidence type="ECO:0000256" key="3">
    <source>
        <dbReference type="ARBA" id="ARBA00022679"/>
    </source>
</evidence>
<organism evidence="7 8">
    <name type="scientific">Gonapodya prolifera (strain JEL478)</name>
    <name type="common">Monoblepharis prolifera</name>
    <dbReference type="NCBI Taxonomy" id="1344416"/>
    <lineage>
        <taxon>Eukaryota</taxon>
        <taxon>Fungi</taxon>
        <taxon>Fungi incertae sedis</taxon>
        <taxon>Chytridiomycota</taxon>
        <taxon>Chytridiomycota incertae sedis</taxon>
        <taxon>Monoblepharidomycetes</taxon>
        <taxon>Monoblepharidales</taxon>
        <taxon>Gonapodyaceae</taxon>
        <taxon>Gonapodya</taxon>
    </lineage>
</organism>
<keyword evidence="3 7" id="KW-0808">Transferase</keyword>
<keyword evidence="2" id="KW-0328">Glycosyltransferase</keyword>
<dbReference type="STRING" id="1344416.A0A139AR95"/>
<evidence type="ECO:0000313" key="7">
    <source>
        <dbReference type="EMBL" id="KXS19242.1"/>
    </source>
</evidence>
<keyword evidence="5" id="KW-0961">Cell wall biogenesis/degradation</keyword>
<keyword evidence="6" id="KW-0472">Membrane</keyword>
<keyword evidence="6" id="KW-1133">Transmembrane helix</keyword>
<sequence length="561" mass="63772">MLTSSSRPWTLLYCVLGILVVAWLSKTGLRRGGRNSSAELDIPAIVQQPAIETLGDTGDFVAPSAIADFDEERMLLAAFANGNRPGPPQSKHSKKPPITKAFLAAYSSYAENHARTMANVTPDSRFFVDIVDMGGLGNRFPGQISSLIFAMLLNRTFLIFDRNGGPGGMWFSYFQPISPTTSPLDFNWNANAVRITEGLQIDKRAVNMTALRLDPNPSPFCFKTLSLYDYVQMTTTNWTDDKEIEKHKILCHWSFHYQVANLWGNPRYRPKLLEWFPTMEAFYATSKLLMRVTGAAKEKFLSYYSSHFFYKAQPSPRSGASLDQFSQYLVTKYSRYYVIGVHIRTFKETQTVPPTKFFVDVAVSIWRSSGRPWDKTRFFLSTDHWRVRQEFAQELLLHNQIALGETPVLMEQEDPQSRDIPRLKQFIYRADNDQLHHEVEAVIDMKTLAMCDELVLTYGSSFGYVAAGWGGIVPIFVNHLRPGLKSPDRGYPDGTRDPSTHDYKLTKFTFLFYKALSSEPCTTQLLLKLDGKHLDSTKEAFTGPGNPFWMHFVQCESPNPL</sequence>
<dbReference type="PANTHER" id="PTHR31889">
    <property type="entry name" value="FUCOSYLTRANSFERASE 2-RELATED"/>
    <property type="match status" value="1"/>
</dbReference>
<gene>
    <name evidence="7" type="ORF">M427DRAFT_67352</name>
</gene>
<dbReference type="OrthoDB" id="2413580at2759"/>